<dbReference type="AlphaFoldDB" id="A0A0F9WU12"/>
<comment type="caution">
    <text evidence="1">The sequence shown here is derived from an EMBL/GenBank/DDBJ whole genome shotgun (WGS) entry which is preliminary data.</text>
</comment>
<keyword evidence="2" id="KW-1185">Reference proteome</keyword>
<evidence type="ECO:0000313" key="2">
    <source>
        <dbReference type="Proteomes" id="UP000034350"/>
    </source>
</evidence>
<protein>
    <submittedName>
        <fullName evidence="1">Uncharacterized protein</fullName>
    </submittedName>
</protein>
<sequence length="41" mass="4710">MFFDDVIYTSVIGFKKLCGFLNTDSSTDIIILRVKTTLFVF</sequence>
<dbReference type="GeneID" id="36320439"/>
<gene>
    <name evidence="1" type="ORF">AAJ76_400011415</name>
</gene>
<dbReference type="Proteomes" id="UP000034350">
    <property type="component" value="Unassembled WGS sequence"/>
</dbReference>
<reference evidence="1 2" key="1">
    <citation type="journal article" date="2015" name="Environ. Microbiol.">
        <title>Genome analyses suggest the presence of polyploidy and recent human-driven expansions in eight global populations of the honeybee pathogen Nosema ceranae.</title>
        <authorList>
            <person name="Pelin A."/>
            <person name="Selman M."/>
            <person name="Aris-Brosou S."/>
            <person name="Farinelli L."/>
            <person name="Corradi N."/>
        </authorList>
    </citation>
    <scope>NUCLEOTIDE SEQUENCE [LARGE SCALE GENOMIC DNA]</scope>
    <source>
        <strain evidence="1 2">PA08 1199</strain>
    </source>
</reference>
<proteinExistence type="predicted"/>
<accession>A0A0F9WU12</accession>
<dbReference type="VEuPathDB" id="MicrosporidiaDB:AAJ76_400011415"/>
<organism evidence="1 2">
    <name type="scientific">Vairimorpha ceranae</name>
    <dbReference type="NCBI Taxonomy" id="40302"/>
    <lineage>
        <taxon>Eukaryota</taxon>
        <taxon>Fungi</taxon>
        <taxon>Fungi incertae sedis</taxon>
        <taxon>Microsporidia</taxon>
        <taxon>Nosematidae</taxon>
        <taxon>Vairimorpha</taxon>
    </lineage>
</organism>
<dbReference type="RefSeq" id="XP_024332045.1">
    <property type="nucleotide sequence ID" value="XM_024475494.1"/>
</dbReference>
<dbReference type="EMBL" id="JPQZ01000004">
    <property type="protein sequence ID" value="KKO76303.1"/>
    <property type="molecule type" value="Genomic_DNA"/>
</dbReference>
<name>A0A0F9WU12_9MICR</name>
<evidence type="ECO:0000313" key="1">
    <source>
        <dbReference type="EMBL" id="KKO76303.1"/>
    </source>
</evidence>